<dbReference type="RefSeq" id="WP_271915749.1">
    <property type="nucleotide sequence ID" value="NZ_JAQNDO010000001.1"/>
</dbReference>
<organism evidence="8 9">
    <name type="scientific">Polyangium mundeleinium</name>
    <dbReference type="NCBI Taxonomy" id="2995306"/>
    <lineage>
        <taxon>Bacteria</taxon>
        <taxon>Pseudomonadati</taxon>
        <taxon>Myxococcota</taxon>
        <taxon>Polyangia</taxon>
        <taxon>Polyangiales</taxon>
        <taxon>Polyangiaceae</taxon>
        <taxon>Polyangium</taxon>
    </lineage>
</organism>
<dbReference type="SUPFAM" id="SSF56112">
    <property type="entry name" value="Protein kinase-like (PK-like)"/>
    <property type="match status" value="1"/>
</dbReference>
<keyword evidence="2 5" id="KW-0547">Nucleotide-binding</keyword>
<reference evidence="8 9" key="1">
    <citation type="submission" date="2022-11" db="EMBL/GenBank/DDBJ databases">
        <title>Minimal conservation of predation-associated metabolite biosynthetic gene clusters underscores biosynthetic potential of Myxococcota including descriptions for ten novel species: Archangium lansinium sp. nov., Myxococcus landrumus sp. nov., Nannocystis bai.</title>
        <authorList>
            <person name="Ahearne A."/>
            <person name="Stevens C."/>
            <person name="Dowd S."/>
        </authorList>
    </citation>
    <scope>NUCLEOTIDE SEQUENCE [LARGE SCALE GENOMIC DNA]</scope>
    <source>
        <strain evidence="8 9">RJM3</strain>
    </source>
</reference>
<evidence type="ECO:0000256" key="2">
    <source>
        <dbReference type="ARBA" id="ARBA00022741"/>
    </source>
</evidence>
<dbReference type="Proteomes" id="UP001221411">
    <property type="component" value="Unassembled WGS sequence"/>
</dbReference>
<dbReference type="PROSITE" id="PS00107">
    <property type="entry name" value="PROTEIN_KINASE_ATP"/>
    <property type="match status" value="1"/>
</dbReference>
<dbReference type="SUPFAM" id="SSF48439">
    <property type="entry name" value="Protein prenylyltransferase"/>
    <property type="match status" value="1"/>
</dbReference>
<dbReference type="PROSITE" id="PS50011">
    <property type="entry name" value="PROTEIN_KINASE_DOM"/>
    <property type="match status" value="1"/>
</dbReference>
<dbReference type="Gene3D" id="3.30.200.20">
    <property type="entry name" value="Phosphorylase Kinase, domain 1"/>
    <property type="match status" value="1"/>
</dbReference>
<evidence type="ECO:0000256" key="6">
    <source>
        <dbReference type="SAM" id="MobiDB-lite"/>
    </source>
</evidence>
<dbReference type="EMBL" id="JAQNDO010000001">
    <property type="protein sequence ID" value="MDC0740548.1"/>
    <property type="molecule type" value="Genomic_DNA"/>
</dbReference>
<feature type="compositionally biased region" description="Polar residues" evidence="6">
    <location>
        <begin position="24"/>
        <end position="33"/>
    </location>
</feature>
<dbReference type="InterPro" id="IPR000719">
    <property type="entry name" value="Prot_kinase_dom"/>
</dbReference>
<dbReference type="SUPFAM" id="SSF48452">
    <property type="entry name" value="TPR-like"/>
    <property type="match status" value="2"/>
</dbReference>
<dbReference type="Gene3D" id="1.25.40.10">
    <property type="entry name" value="Tetratricopeptide repeat domain"/>
    <property type="match status" value="3"/>
</dbReference>
<keyword evidence="9" id="KW-1185">Reference proteome</keyword>
<feature type="compositionally biased region" description="Polar residues" evidence="6">
    <location>
        <begin position="1"/>
        <end position="12"/>
    </location>
</feature>
<sequence length="1160" mass="127314">MGQPPKNGQKQEALSGPGGLGAQLGSSERSPQASDEALAIADTVAPSPPEKAAPITVKLAREKRRRRGANRADETPPAASASPAEAPTEPPPEVSADVPAEIPADLPAVSERSPLADPKRWDRYEIVRFLGRGGMGSVYEARDRRLARHVAIKFIHGADPITTKRFLQEARAQARIDHPNVCKVLEVGEVEDKAYIAMQLVQGLSLHDAAQAMTIDDKVRVMKTVTEAVHAAHRIGIIHRDIKPANIMVEKSAGADTPPSYRPVLMDFGLAREASETKGLTESGTVMGTPGYMPPEQARGSVRSIDPRSDVYSLGATLYDILAGAPPFEDESAVNVLLKVLIQDPVPLREKDSSIPLALDIIVGKCLNKEPHQRYTTAAELADDLDRFLNRERVLARRLGLPTRLYWRAKRNKPMAFAVIALVSSLVAFAGYGVRTVIVNARNEAIAQKRAELGQKLGQAVKDLEWLVRSAYLVPLHDTGPEKAVVRARMAEIEAEMQSFGDLAAGLDHYALGRGYLALKEWDQAHAELAQAATLGVREPELDYALGRVLGELYSRAIEDARKSGDKSYFEKRKQELDKEYLEPALAHLTRCRGLPTVPASYLEGLIHFYNRRYDEALASARSARGGLSWLYEAEKLEGDVFMARAQGAKDRGDNDLAEQDFAQAVAHYEQAADIGRSDHQIYEALAEAWIRQEEMDLYSGRDPRPKLDKALAVADKALLAAPAESDGHTKKAFAYHFQARYAQGHGALPSEVERLFRTQIDVGQRAIALHPRDAYAQEITGAAYTKLAEHLLDRGQPVQPLLDKAHAYLEEAIRLNPEFPWAYNDYGLALGYSAANKKRHNEECQDLLERAIETTKKSTQLDEGYVIGYNNTAVWLTDLAQWQSDHGKNPEQPVQEAVQAAERAIQINQQNPLAHVNAGLATMNLASYRLDAGKDGRQLGQEAIDRFKAALTIDPNFVYVQHALARAYHLLASHQQAQGEDPRPSLDAGLRALEPCYRIEPENPDCKAVEALLQAAQGTWASKQDASSLASFEQAQLRAREATQKVPERGELWLLLGEVCLDRAEALLASERPKVPPGPVVDEGLRGIEQALKLAPGLPRALAIEGALYLAKARIAPAQEKTSLERAQASFARAFAGNPLLEGRYGKVAADVNRRVQGR</sequence>
<dbReference type="CDD" id="cd14014">
    <property type="entry name" value="STKc_PknB_like"/>
    <property type="match status" value="1"/>
</dbReference>
<feature type="binding site" evidence="5">
    <location>
        <position position="153"/>
    </location>
    <ligand>
        <name>ATP</name>
        <dbReference type="ChEBI" id="CHEBI:30616"/>
    </ligand>
</feature>
<comment type="caution">
    <text evidence="8">The sequence shown here is derived from an EMBL/GenBank/DDBJ whole genome shotgun (WGS) entry which is preliminary data.</text>
</comment>
<dbReference type="SMART" id="SM00220">
    <property type="entry name" value="S_TKc"/>
    <property type="match status" value="1"/>
</dbReference>
<dbReference type="InterPro" id="IPR011009">
    <property type="entry name" value="Kinase-like_dom_sf"/>
</dbReference>
<evidence type="ECO:0000313" key="8">
    <source>
        <dbReference type="EMBL" id="MDC0740548.1"/>
    </source>
</evidence>
<evidence type="ECO:0000259" key="7">
    <source>
        <dbReference type="PROSITE" id="PS50011"/>
    </source>
</evidence>
<dbReference type="InterPro" id="IPR017441">
    <property type="entry name" value="Protein_kinase_ATP_BS"/>
</dbReference>
<dbReference type="PROSITE" id="PS00108">
    <property type="entry name" value="PROTEIN_KINASE_ST"/>
    <property type="match status" value="1"/>
</dbReference>
<dbReference type="InterPro" id="IPR011990">
    <property type="entry name" value="TPR-like_helical_dom_sf"/>
</dbReference>
<keyword evidence="1" id="KW-0808">Transferase</keyword>
<keyword evidence="3 8" id="KW-0418">Kinase</keyword>
<feature type="compositionally biased region" description="Low complexity" evidence="6">
    <location>
        <begin position="75"/>
        <end position="87"/>
    </location>
</feature>
<feature type="region of interest" description="Disordered" evidence="6">
    <location>
        <begin position="1"/>
        <end position="98"/>
    </location>
</feature>
<gene>
    <name evidence="8" type="ORF">POL67_04270</name>
</gene>
<name>A0ABT5EFF1_9BACT</name>
<feature type="domain" description="Protein kinase" evidence="7">
    <location>
        <begin position="124"/>
        <end position="389"/>
    </location>
</feature>
<feature type="region of interest" description="Disordered" evidence="6">
    <location>
        <begin position="281"/>
        <end position="303"/>
    </location>
</feature>
<dbReference type="Gene3D" id="1.10.510.10">
    <property type="entry name" value="Transferase(Phosphotransferase) domain 1"/>
    <property type="match status" value="1"/>
</dbReference>
<protein>
    <submittedName>
        <fullName evidence="8">Protein kinase</fullName>
    </submittedName>
</protein>
<accession>A0ABT5EFF1</accession>
<dbReference type="PANTHER" id="PTHR43289:SF6">
    <property type="entry name" value="SERINE_THREONINE-PROTEIN KINASE NEKL-3"/>
    <property type="match status" value="1"/>
</dbReference>
<evidence type="ECO:0000256" key="3">
    <source>
        <dbReference type="ARBA" id="ARBA00022777"/>
    </source>
</evidence>
<keyword evidence="4 5" id="KW-0067">ATP-binding</keyword>
<evidence type="ECO:0000256" key="1">
    <source>
        <dbReference type="ARBA" id="ARBA00022679"/>
    </source>
</evidence>
<dbReference type="PANTHER" id="PTHR43289">
    <property type="entry name" value="MITOGEN-ACTIVATED PROTEIN KINASE KINASE KINASE 20-RELATED"/>
    <property type="match status" value="1"/>
</dbReference>
<dbReference type="GO" id="GO:0016301">
    <property type="term" value="F:kinase activity"/>
    <property type="evidence" value="ECO:0007669"/>
    <property type="project" value="UniProtKB-KW"/>
</dbReference>
<dbReference type="InterPro" id="IPR008271">
    <property type="entry name" value="Ser/Thr_kinase_AS"/>
</dbReference>
<proteinExistence type="predicted"/>
<evidence type="ECO:0000256" key="5">
    <source>
        <dbReference type="PROSITE-ProRule" id="PRU10141"/>
    </source>
</evidence>
<evidence type="ECO:0000256" key="4">
    <source>
        <dbReference type="ARBA" id="ARBA00022840"/>
    </source>
</evidence>
<dbReference type="Pfam" id="PF00069">
    <property type="entry name" value="Pkinase"/>
    <property type="match status" value="1"/>
</dbReference>
<evidence type="ECO:0000313" key="9">
    <source>
        <dbReference type="Proteomes" id="UP001221411"/>
    </source>
</evidence>